<dbReference type="Gene3D" id="1.10.10.10">
    <property type="entry name" value="Winged helix-like DNA-binding domain superfamily/Winged helix DNA-binding domain"/>
    <property type="match status" value="1"/>
</dbReference>
<dbReference type="Pfam" id="PF04545">
    <property type="entry name" value="Sigma70_r4"/>
    <property type="match status" value="1"/>
</dbReference>
<dbReference type="InterPro" id="IPR050239">
    <property type="entry name" value="Sigma-70_RNA_pol_init_factors"/>
</dbReference>
<dbReference type="EMBL" id="LAZR01030488">
    <property type="protein sequence ID" value="KKL56453.1"/>
    <property type="molecule type" value="Genomic_DNA"/>
</dbReference>
<name>A0A0F9D3Y2_9ZZZZ</name>
<dbReference type="PANTHER" id="PTHR30603:SF47">
    <property type="entry name" value="RNA POLYMERASE SIGMA FACTOR SIGD, CHLOROPLASTIC"/>
    <property type="match status" value="1"/>
</dbReference>
<accession>A0A0F9D3Y2</accession>
<dbReference type="AlphaFoldDB" id="A0A0F9D3Y2"/>
<organism evidence="2">
    <name type="scientific">marine sediment metagenome</name>
    <dbReference type="NCBI Taxonomy" id="412755"/>
    <lineage>
        <taxon>unclassified sequences</taxon>
        <taxon>metagenomes</taxon>
        <taxon>ecological metagenomes</taxon>
    </lineage>
</organism>
<dbReference type="InterPro" id="IPR013324">
    <property type="entry name" value="RNA_pol_sigma_r3/r4-like"/>
</dbReference>
<evidence type="ECO:0000259" key="1">
    <source>
        <dbReference type="Pfam" id="PF04545"/>
    </source>
</evidence>
<gene>
    <name evidence="2" type="ORF">LCGC14_2245240</name>
</gene>
<reference evidence="2" key="1">
    <citation type="journal article" date="2015" name="Nature">
        <title>Complex archaea that bridge the gap between prokaryotes and eukaryotes.</title>
        <authorList>
            <person name="Spang A."/>
            <person name="Saw J.H."/>
            <person name="Jorgensen S.L."/>
            <person name="Zaremba-Niedzwiedzka K."/>
            <person name="Martijn J."/>
            <person name="Lind A.E."/>
            <person name="van Eijk R."/>
            <person name="Schleper C."/>
            <person name="Guy L."/>
            <person name="Ettema T.J."/>
        </authorList>
    </citation>
    <scope>NUCLEOTIDE SEQUENCE</scope>
</reference>
<dbReference type="InterPro" id="IPR007630">
    <property type="entry name" value="RNA_pol_sigma70_r4"/>
</dbReference>
<dbReference type="GO" id="GO:0006352">
    <property type="term" value="P:DNA-templated transcription initiation"/>
    <property type="evidence" value="ECO:0007669"/>
    <property type="project" value="InterPro"/>
</dbReference>
<comment type="caution">
    <text evidence="2">The sequence shown here is derived from an EMBL/GenBank/DDBJ whole genome shotgun (WGS) entry which is preliminary data.</text>
</comment>
<dbReference type="SUPFAM" id="SSF88659">
    <property type="entry name" value="Sigma3 and sigma4 domains of RNA polymerase sigma factors"/>
    <property type="match status" value="1"/>
</dbReference>
<proteinExistence type="predicted"/>
<feature type="domain" description="RNA polymerase sigma-70 region 4" evidence="1">
    <location>
        <begin position="31"/>
        <end position="84"/>
    </location>
</feature>
<dbReference type="InterPro" id="IPR036388">
    <property type="entry name" value="WH-like_DNA-bd_sf"/>
</dbReference>
<sequence length="97" mass="11444">MPETALIYDGEQVIVDMVAEEELRSKIDKMLDRLKRRNARVYMVKRYGLDGREPMTYRAIGEEFGLTSERIRQVIEASLRQLRHPKNAIQLKAYLYV</sequence>
<evidence type="ECO:0000313" key="2">
    <source>
        <dbReference type="EMBL" id="KKL56453.1"/>
    </source>
</evidence>
<dbReference type="GO" id="GO:0003700">
    <property type="term" value="F:DNA-binding transcription factor activity"/>
    <property type="evidence" value="ECO:0007669"/>
    <property type="project" value="InterPro"/>
</dbReference>
<dbReference type="PANTHER" id="PTHR30603">
    <property type="entry name" value="RNA POLYMERASE SIGMA FACTOR RPO"/>
    <property type="match status" value="1"/>
</dbReference>
<protein>
    <recommendedName>
        <fullName evidence="1">RNA polymerase sigma-70 region 4 domain-containing protein</fullName>
    </recommendedName>
</protein>